<accession>A0A7V7QLW5</accession>
<dbReference type="PANTHER" id="PTHR39321:SF3">
    <property type="entry name" value="PHOSPHOPANTETHEINE ADENYLYLTRANSFERASE"/>
    <property type="match status" value="1"/>
</dbReference>
<evidence type="ECO:0000256" key="4">
    <source>
        <dbReference type="ARBA" id="ARBA00022679"/>
    </source>
</evidence>
<dbReference type="Gene3D" id="3.40.50.620">
    <property type="entry name" value="HUPs"/>
    <property type="match status" value="1"/>
</dbReference>
<evidence type="ECO:0000313" key="12">
    <source>
        <dbReference type="EMBL" id="KAB1439570.1"/>
    </source>
</evidence>
<dbReference type="Pfam" id="PF01467">
    <property type="entry name" value="CTP_transf_like"/>
    <property type="match status" value="1"/>
</dbReference>
<dbReference type="InterPro" id="IPR005248">
    <property type="entry name" value="NadD/NMNAT"/>
</dbReference>
<evidence type="ECO:0000256" key="9">
    <source>
        <dbReference type="ARBA" id="ARBA00048721"/>
    </source>
</evidence>
<evidence type="ECO:0000256" key="6">
    <source>
        <dbReference type="ARBA" id="ARBA00022741"/>
    </source>
</evidence>
<gene>
    <name evidence="10" type="primary">nadD</name>
    <name evidence="12" type="ORF">F7O84_04030</name>
</gene>
<keyword evidence="13" id="KW-1185">Reference proteome</keyword>
<dbReference type="GO" id="GO:0005524">
    <property type="term" value="F:ATP binding"/>
    <property type="evidence" value="ECO:0007669"/>
    <property type="project" value="UniProtKB-KW"/>
</dbReference>
<sequence length="207" mass="24032">MERECKKKIGIMGGTFDPIHVGHLMLAEQAYDKFNLDKVLIMPAGNPPHKKNEVSALTKHRVQMTRLAIEGNKHFELSLIEVERSGYTYTYETLESLTKENPDVEYYFILGADSLMEVDKWKETQRIFQCATILVATRYNLESKELNKKIKEVAKQYNGKIYLLDTPNIDLSSTLIRTSVSTGKSIKYYVTSDVERYIYKNKLYKHF</sequence>
<dbReference type="InterPro" id="IPR014729">
    <property type="entry name" value="Rossmann-like_a/b/a_fold"/>
</dbReference>
<keyword evidence="8 10" id="KW-0520">NAD</keyword>
<evidence type="ECO:0000256" key="5">
    <source>
        <dbReference type="ARBA" id="ARBA00022695"/>
    </source>
</evidence>
<keyword evidence="4 10" id="KW-0808">Transferase</keyword>
<dbReference type="GO" id="GO:0009435">
    <property type="term" value="P:NAD+ biosynthetic process"/>
    <property type="evidence" value="ECO:0007669"/>
    <property type="project" value="UniProtKB-UniRule"/>
</dbReference>
<reference evidence="12 13" key="1">
    <citation type="submission" date="2019-09" db="EMBL/GenBank/DDBJ databases">
        <authorList>
            <person name="Valk L.C."/>
        </authorList>
    </citation>
    <scope>NUCLEOTIDE SEQUENCE [LARGE SCALE GENOMIC DNA]</scope>
    <source>
        <strain evidence="12">GalUA</strain>
    </source>
</reference>
<name>A0A7V7QLW5_9FIRM</name>
<evidence type="ECO:0000256" key="10">
    <source>
        <dbReference type="HAMAP-Rule" id="MF_00244"/>
    </source>
</evidence>
<dbReference type="NCBIfam" id="TIGR00125">
    <property type="entry name" value="cyt_tran_rel"/>
    <property type="match status" value="1"/>
</dbReference>
<keyword evidence="6 10" id="KW-0547">Nucleotide-binding</keyword>
<comment type="function">
    <text evidence="1 10">Catalyzes the reversible adenylation of nicotinate mononucleotide (NaMN) to nicotinic acid adenine dinucleotide (NaAD).</text>
</comment>
<proteinExistence type="inferred from homology"/>
<dbReference type="OrthoDB" id="5295945at2"/>
<dbReference type="RefSeq" id="WP_151142199.1">
    <property type="nucleotide sequence ID" value="NZ_WAGX01000004.1"/>
</dbReference>
<dbReference type="NCBIfam" id="TIGR00482">
    <property type="entry name" value="nicotinate (nicotinamide) nucleotide adenylyltransferase"/>
    <property type="match status" value="1"/>
</dbReference>
<keyword evidence="3 10" id="KW-0662">Pyridine nucleotide biosynthesis</keyword>
<dbReference type="PANTHER" id="PTHR39321">
    <property type="entry name" value="NICOTINATE-NUCLEOTIDE ADENYLYLTRANSFERASE-RELATED"/>
    <property type="match status" value="1"/>
</dbReference>
<dbReference type="SUPFAM" id="SSF52374">
    <property type="entry name" value="Nucleotidylyl transferase"/>
    <property type="match status" value="1"/>
</dbReference>
<dbReference type="CDD" id="cd02165">
    <property type="entry name" value="NMNAT"/>
    <property type="match status" value="1"/>
</dbReference>
<comment type="similarity">
    <text evidence="10">Belongs to the NadD family.</text>
</comment>
<evidence type="ECO:0000313" key="13">
    <source>
        <dbReference type="Proteomes" id="UP000461768"/>
    </source>
</evidence>
<comment type="pathway">
    <text evidence="2 10">Cofactor biosynthesis; NAD(+) biosynthesis; deamido-NAD(+) from nicotinate D-ribonucleotide: step 1/1.</text>
</comment>
<comment type="caution">
    <text evidence="12">The sequence shown here is derived from an EMBL/GenBank/DDBJ whole genome shotgun (WGS) entry which is preliminary data.</text>
</comment>
<evidence type="ECO:0000256" key="8">
    <source>
        <dbReference type="ARBA" id="ARBA00023027"/>
    </source>
</evidence>
<dbReference type="Proteomes" id="UP000461768">
    <property type="component" value="Unassembled WGS sequence"/>
</dbReference>
<evidence type="ECO:0000256" key="1">
    <source>
        <dbReference type="ARBA" id="ARBA00002324"/>
    </source>
</evidence>
<feature type="domain" description="Cytidyltransferase-like" evidence="11">
    <location>
        <begin position="11"/>
        <end position="178"/>
    </location>
</feature>
<protein>
    <recommendedName>
        <fullName evidence="10">Probable nicotinate-nucleotide adenylyltransferase</fullName>
        <ecNumber evidence="10">2.7.7.18</ecNumber>
    </recommendedName>
    <alternativeName>
        <fullName evidence="10">Deamido-NAD(+) diphosphorylase</fullName>
    </alternativeName>
    <alternativeName>
        <fullName evidence="10">Deamido-NAD(+) pyrophosphorylase</fullName>
    </alternativeName>
    <alternativeName>
        <fullName evidence="10">Nicotinate mononucleotide adenylyltransferase</fullName>
        <shortName evidence="10">NaMN adenylyltransferase</shortName>
    </alternativeName>
</protein>
<dbReference type="AlphaFoldDB" id="A0A7V7QLW5"/>
<dbReference type="EMBL" id="WAGX01000004">
    <property type="protein sequence ID" value="KAB1439570.1"/>
    <property type="molecule type" value="Genomic_DNA"/>
</dbReference>
<dbReference type="NCBIfam" id="NF000840">
    <property type="entry name" value="PRK00071.1-3"/>
    <property type="match status" value="1"/>
</dbReference>
<keyword evidence="7 10" id="KW-0067">ATP-binding</keyword>
<dbReference type="HAMAP" id="MF_00244">
    <property type="entry name" value="NaMN_adenylyltr"/>
    <property type="match status" value="1"/>
</dbReference>
<evidence type="ECO:0000256" key="3">
    <source>
        <dbReference type="ARBA" id="ARBA00022642"/>
    </source>
</evidence>
<evidence type="ECO:0000256" key="2">
    <source>
        <dbReference type="ARBA" id="ARBA00005019"/>
    </source>
</evidence>
<dbReference type="EC" id="2.7.7.18" evidence="10"/>
<reference evidence="12 13" key="2">
    <citation type="submission" date="2020-02" db="EMBL/GenBank/DDBJ databases">
        <title>Candidatus Galacturonibacter soehngenii shows hetero-acetogenic catabolism of galacturonic acid but lacks a canonical carbon monoxide dehydrogenase/acetyl-CoA synthase complex.</title>
        <authorList>
            <person name="Diender M."/>
            <person name="Stouten G.R."/>
            <person name="Petersen J.F."/>
            <person name="Nielsen P.H."/>
            <person name="Dueholm M.S."/>
            <person name="Pronk J.T."/>
            <person name="Van Loosdrecht M.C.M."/>
        </authorList>
    </citation>
    <scope>NUCLEOTIDE SEQUENCE [LARGE SCALE GENOMIC DNA]</scope>
    <source>
        <strain evidence="12">GalUA</strain>
    </source>
</reference>
<comment type="catalytic activity">
    <reaction evidence="9 10">
        <text>nicotinate beta-D-ribonucleotide + ATP + H(+) = deamido-NAD(+) + diphosphate</text>
        <dbReference type="Rhea" id="RHEA:22860"/>
        <dbReference type="ChEBI" id="CHEBI:15378"/>
        <dbReference type="ChEBI" id="CHEBI:30616"/>
        <dbReference type="ChEBI" id="CHEBI:33019"/>
        <dbReference type="ChEBI" id="CHEBI:57502"/>
        <dbReference type="ChEBI" id="CHEBI:58437"/>
        <dbReference type="EC" id="2.7.7.18"/>
    </reaction>
</comment>
<dbReference type="InterPro" id="IPR004821">
    <property type="entry name" value="Cyt_trans-like"/>
</dbReference>
<dbReference type="UniPathway" id="UPA00253">
    <property type="reaction ID" value="UER00332"/>
</dbReference>
<evidence type="ECO:0000256" key="7">
    <source>
        <dbReference type="ARBA" id="ARBA00022840"/>
    </source>
</evidence>
<evidence type="ECO:0000259" key="11">
    <source>
        <dbReference type="Pfam" id="PF01467"/>
    </source>
</evidence>
<keyword evidence="5 10" id="KW-0548">Nucleotidyltransferase</keyword>
<organism evidence="12 13">
    <name type="scientific">Candidatus Galacturonatibacter soehngenii</name>
    <dbReference type="NCBI Taxonomy" id="2307010"/>
    <lineage>
        <taxon>Bacteria</taxon>
        <taxon>Bacillati</taxon>
        <taxon>Bacillota</taxon>
        <taxon>Clostridia</taxon>
        <taxon>Lachnospirales</taxon>
        <taxon>Lachnospiraceae</taxon>
        <taxon>Candidatus Galacturonatibacter</taxon>
    </lineage>
</organism>
<dbReference type="GO" id="GO:0004515">
    <property type="term" value="F:nicotinate-nucleotide adenylyltransferase activity"/>
    <property type="evidence" value="ECO:0007669"/>
    <property type="project" value="UniProtKB-UniRule"/>
</dbReference>